<evidence type="ECO:0000256" key="8">
    <source>
        <dbReference type="ARBA" id="ARBA00023002"/>
    </source>
</evidence>
<dbReference type="STRING" id="1682113.A7U43_20000"/>
<keyword evidence="6" id="KW-0274">FAD</keyword>
<dbReference type="Gene3D" id="1.20.990.10">
    <property type="entry name" value="NADPH-cytochrome p450 Reductase, Chain A, domain 3"/>
    <property type="match status" value="1"/>
</dbReference>
<evidence type="ECO:0000256" key="10">
    <source>
        <dbReference type="ARBA" id="ARBA00052219"/>
    </source>
</evidence>
<dbReference type="Proteomes" id="UP000077143">
    <property type="component" value="Chromosome"/>
</dbReference>
<sequence length="536" mass="58332">MSGQADLALIVAYGTDMGNAEDAAMTFAEAVAEIGIEAEAVELNQVELGQLGDATHFVVVVSTFGEGEFPDSATLFWEAISADTDRLEHLNFAVLALGDSSYELFCNAGKLLDERLEALGAHRMVDRVDVDGFYEEPAKQWTADIVKILTAQQGGAATPAAPSPAVERTEPRERNNPAVARLTANRRLNSPASDKEVRHYEIDLTGTGITYQAGDSIAVHATNDPDLVQALLAGLGVGADYAINGHDTPLGTLLTEHYEIRTPSRALLSLAAERSSDPAIAQALRSGDTHGGTENSWLYGKDTLDIIGLADLSVDEVLDTLRPLQPRDYSIASSPLAHPDSVHLTVANVRYDVGGRRHGGVASTYLADRCENVLVHLRPNNHFRLPAGDAPIIMIGPGTGIAPFRAFLQERRAAGARGPSWLFFGDRRCDTDYLYGEELEEFRTDGVLTRLDLAFSRDQDTKVYVQQRMQENAEEFYRWLQDGAHVYVCGDADRMAKDVDATLHDIVGRCGGLDAAAAHAYVNELIKSHHYVRDVY</sequence>
<dbReference type="RefSeq" id="WP_068003246.1">
    <property type="nucleotide sequence ID" value="NZ_CP015596.1"/>
</dbReference>
<evidence type="ECO:0000256" key="3">
    <source>
        <dbReference type="ARBA" id="ARBA00012604"/>
    </source>
</evidence>
<feature type="region of interest" description="Disordered" evidence="11">
    <location>
        <begin position="155"/>
        <end position="176"/>
    </location>
</feature>
<dbReference type="GO" id="GO:0050660">
    <property type="term" value="F:flavin adenine dinucleotide binding"/>
    <property type="evidence" value="ECO:0007669"/>
    <property type="project" value="TreeGrafter"/>
</dbReference>
<dbReference type="OrthoDB" id="7376058at2"/>
<dbReference type="EC" id="1.8.1.2" evidence="3"/>
<dbReference type="GO" id="GO:0004783">
    <property type="term" value="F:sulfite reductase (NADPH) activity"/>
    <property type="evidence" value="ECO:0007669"/>
    <property type="project" value="UniProtKB-EC"/>
</dbReference>
<dbReference type="PROSITE" id="PS50902">
    <property type="entry name" value="FLAVODOXIN_LIKE"/>
    <property type="match status" value="1"/>
</dbReference>
<accession>A0A172UVP4</accession>
<dbReference type="Pfam" id="PF00175">
    <property type="entry name" value="NAD_binding_1"/>
    <property type="match status" value="1"/>
</dbReference>
<dbReference type="SUPFAM" id="SSF52218">
    <property type="entry name" value="Flavoproteins"/>
    <property type="match status" value="1"/>
</dbReference>
<dbReference type="GO" id="GO:0019344">
    <property type="term" value="P:cysteine biosynthetic process"/>
    <property type="evidence" value="ECO:0007669"/>
    <property type="project" value="UniProtKB-KW"/>
</dbReference>
<comment type="catalytic activity">
    <reaction evidence="10">
        <text>hydrogen sulfide + 3 NADP(+) + 3 H2O = sulfite + 3 NADPH + 4 H(+)</text>
        <dbReference type="Rhea" id="RHEA:13801"/>
        <dbReference type="ChEBI" id="CHEBI:15377"/>
        <dbReference type="ChEBI" id="CHEBI:15378"/>
        <dbReference type="ChEBI" id="CHEBI:17359"/>
        <dbReference type="ChEBI" id="CHEBI:29919"/>
        <dbReference type="ChEBI" id="CHEBI:57783"/>
        <dbReference type="ChEBI" id="CHEBI:58349"/>
        <dbReference type="EC" id="1.8.1.2"/>
    </reaction>
</comment>
<dbReference type="InterPro" id="IPR001433">
    <property type="entry name" value="OxRdtase_FAD/NAD-bd"/>
</dbReference>
<dbReference type="Gene3D" id="3.40.50.360">
    <property type="match status" value="1"/>
</dbReference>
<evidence type="ECO:0000259" key="12">
    <source>
        <dbReference type="PROSITE" id="PS50902"/>
    </source>
</evidence>
<evidence type="ECO:0000256" key="9">
    <source>
        <dbReference type="ARBA" id="ARBA00023192"/>
    </source>
</evidence>
<proteinExistence type="predicted"/>
<evidence type="ECO:0000259" key="13">
    <source>
        <dbReference type="PROSITE" id="PS51384"/>
    </source>
</evidence>
<dbReference type="InterPro" id="IPR039261">
    <property type="entry name" value="FNR_nucleotide-bd"/>
</dbReference>
<feature type="domain" description="Flavodoxin-like" evidence="12">
    <location>
        <begin position="9"/>
        <end position="146"/>
    </location>
</feature>
<comment type="cofactor">
    <cofactor evidence="2">
        <name>FAD</name>
        <dbReference type="ChEBI" id="CHEBI:57692"/>
    </cofactor>
</comment>
<keyword evidence="9" id="KW-0028">Amino-acid biosynthesis</keyword>
<dbReference type="EMBL" id="CP015596">
    <property type="protein sequence ID" value="ANE83095.1"/>
    <property type="molecule type" value="Genomic_DNA"/>
</dbReference>
<dbReference type="PROSITE" id="PS51384">
    <property type="entry name" value="FAD_FR"/>
    <property type="match status" value="1"/>
</dbReference>
<dbReference type="InterPro" id="IPR017927">
    <property type="entry name" value="FAD-bd_FR_type"/>
</dbReference>
<feature type="domain" description="FAD-binding FR-type" evidence="13">
    <location>
        <begin position="175"/>
        <end position="404"/>
    </location>
</feature>
<dbReference type="PANTHER" id="PTHR19384:SF128">
    <property type="entry name" value="NADPH OXIDOREDUCTASE A"/>
    <property type="match status" value="1"/>
</dbReference>
<dbReference type="SUPFAM" id="SSF63380">
    <property type="entry name" value="Riboflavin synthase domain-like"/>
    <property type="match status" value="1"/>
</dbReference>
<evidence type="ECO:0000256" key="6">
    <source>
        <dbReference type="ARBA" id="ARBA00022827"/>
    </source>
</evidence>
<dbReference type="InterPro" id="IPR029039">
    <property type="entry name" value="Flavoprotein-like_sf"/>
</dbReference>
<dbReference type="GO" id="GO:0010181">
    <property type="term" value="F:FMN binding"/>
    <property type="evidence" value="ECO:0007669"/>
    <property type="project" value="InterPro"/>
</dbReference>
<dbReference type="SUPFAM" id="SSF52343">
    <property type="entry name" value="Ferredoxin reductase-like, C-terminal NADP-linked domain"/>
    <property type="match status" value="1"/>
</dbReference>
<name>A0A172UVP4_9MYCO</name>
<dbReference type="InterPro" id="IPR003097">
    <property type="entry name" value="CysJ-like_FAD-binding"/>
</dbReference>
<dbReference type="InterPro" id="IPR008254">
    <property type="entry name" value="Flavodoxin/NO_synth"/>
</dbReference>
<keyword evidence="15" id="KW-1185">Reference proteome</keyword>
<evidence type="ECO:0000256" key="2">
    <source>
        <dbReference type="ARBA" id="ARBA00001974"/>
    </source>
</evidence>
<keyword evidence="9" id="KW-0198">Cysteine biosynthesis</keyword>
<evidence type="ECO:0000256" key="7">
    <source>
        <dbReference type="ARBA" id="ARBA00022857"/>
    </source>
</evidence>
<dbReference type="GO" id="GO:0005829">
    <property type="term" value="C:cytosol"/>
    <property type="evidence" value="ECO:0007669"/>
    <property type="project" value="TreeGrafter"/>
</dbReference>
<keyword evidence="8" id="KW-0560">Oxidoreductase</keyword>
<dbReference type="Pfam" id="PF00258">
    <property type="entry name" value="Flavodoxin_1"/>
    <property type="match status" value="1"/>
</dbReference>
<keyword evidence="5" id="KW-0288">FMN</keyword>
<organism evidence="14 15">
    <name type="scientific">Mycobacterium adipatum</name>
    <dbReference type="NCBI Taxonomy" id="1682113"/>
    <lineage>
        <taxon>Bacteria</taxon>
        <taxon>Bacillati</taxon>
        <taxon>Actinomycetota</taxon>
        <taxon>Actinomycetes</taxon>
        <taxon>Mycobacteriales</taxon>
        <taxon>Mycobacteriaceae</taxon>
        <taxon>Mycobacterium</taxon>
    </lineage>
</organism>
<dbReference type="Gene3D" id="2.40.30.10">
    <property type="entry name" value="Translation factors"/>
    <property type="match status" value="1"/>
</dbReference>
<protein>
    <recommendedName>
        <fullName evidence="3">assimilatory sulfite reductase (NADPH)</fullName>
        <ecNumber evidence="3">1.8.1.2</ecNumber>
    </recommendedName>
</protein>
<dbReference type="PANTHER" id="PTHR19384">
    <property type="entry name" value="NITRIC OXIDE SYNTHASE-RELATED"/>
    <property type="match status" value="1"/>
</dbReference>
<evidence type="ECO:0000313" key="14">
    <source>
        <dbReference type="EMBL" id="ANE83095.1"/>
    </source>
</evidence>
<dbReference type="CDD" id="cd06199">
    <property type="entry name" value="SiR"/>
    <property type="match status" value="1"/>
</dbReference>
<dbReference type="Gene3D" id="3.40.50.80">
    <property type="entry name" value="Nucleotide-binding domain of ferredoxin-NADP reductase (FNR) module"/>
    <property type="match status" value="1"/>
</dbReference>
<comment type="cofactor">
    <cofactor evidence="1">
        <name>FMN</name>
        <dbReference type="ChEBI" id="CHEBI:58210"/>
    </cofactor>
</comment>
<dbReference type="AlphaFoldDB" id="A0A172UVP4"/>
<keyword evidence="4" id="KW-0285">Flavoprotein</keyword>
<dbReference type="PRINTS" id="PR00371">
    <property type="entry name" value="FPNCR"/>
</dbReference>
<dbReference type="InterPro" id="IPR001094">
    <property type="entry name" value="Flavdoxin-like"/>
</dbReference>
<dbReference type="FunFam" id="3.40.50.80:FF:000001">
    <property type="entry name" value="NADPH--cytochrome P450 reductase 1"/>
    <property type="match status" value="1"/>
</dbReference>
<dbReference type="InterPro" id="IPR001709">
    <property type="entry name" value="Flavoprot_Pyr_Nucl_cyt_Rdtase"/>
</dbReference>
<evidence type="ECO:0000256" key="11">
    <source>
        <dbReference type="SAM" id="MobiDB-lite"/>
    </source>
</evidence>
<dbReference type="Pfam" id="PF00667">
    <property type="entry name" value="FAD_binding_1"/>
    <property type="match status" value="1"/>
</dbReference>
<dbReference type="InterPro" id="IPR017938">
    <property type="entry name" value="Riboflavin_synthase-like_b-brl"/>
</dbReference>
<evidence type="ECO:0000256" key="1">
    <source>
        <dbReference type="ARBA" id="ARBA00001917"/>
    </source>
</evidence>
<dbReference type="PRINTS" id="PR00369">
    <property type="entry name" value="FLAVODOXIN"/>
</dbReference>
<gene>
    <name evidence="14" type="ORF">A7U43_20000</name>
</gene>
<keyword evidence="7" id="KW-0521">NADP</keyword>
<evidence type="ECO:0000256" key="5">
    <source>
        <dbReference type="ARBA" id="ARBA00022643"/>
    </source>
</evidence>
<evidence type="ECO:0000256" key="4">
    <source>
        <dbReference type="ARBA" id="ARBA00022630"/>
    </source>
</evidence>
<dbReference type="KEGG" id="madi:A7U43_20000"/>
<dbReference type="InterPro" id="IPR023173">
    <property type="entry name" value="NADPH_Cyt_P450_Rdtase_alpha"/>
</dbReference>
<reference evidence="14 15" key="1">
    <citation type="submission" date="2016-05" db="EMBL/GenBank/DDBJ databases">
        <title>Complete genome sequence of a phthalic acid esters degrading Mycobacterium sp. YC-RL4.</title>
        <authorList>
            <person name="Ren L."/>
            <person name="Fan S."/>
            <person name="Ruth N."/>
            <person name="Jia Y."/>
            <person name="Wang J."/>
            <person name="Qiao C."/>
        </authorList>
    </citation>
    <scope>NUCLEOTIDE SEQUENCE [LARGE SCALE GENOMIC DNA]</scope>
    <source>
        <strain evidence="14 15">YC-RL4</strain>
    </source>
</reference>
<evidence type="ECO:0000313" key="15">
    <source>
        <dbReference type="Proteomes" id="UP000077143"/>
    </source>
</evidence>